<protein>
    <submittedName>
        <fullName evidence="2">Uncharacterized protein</fullName>
    </submittedName>
</protein>
<evidence type="ECO:0000313" key="3">
    <source>
        <dbReference type="Proteomes" id="UP000663891"/>
    </source>
</evidence>
<dbReference type="Proteomes" id="UP000663891">
    <property type="component" value="Unassembled WGS sequence"/>
</dbReference>
<accession>A0A815R0Q5</accession>
<reference evidence="2" key="1">
    <citation type="submission" date="2021-02" db="EMBL/GenBank/DDBJ databases">
        <authorList>
            <person name="Nowell W R."/>
        </authorList>
    </citation>
    <scope>NUCLEOTIDE SEQUENCE</scope>
</reference>
<dbReference type="AlphaFoldDB" id="A0A815R0Q5"/>
<feature type="transmembrane region" description="Helical" evidence="1">
    <location>
        <begin position="77"/>
        <end position="100"/>
    </location>
</feature>
<dbReference type="InterPro" id="IPR028994">
    <property type="entry name" value="Integrin_alpha_N"/>
</dbReference>
<evidence type="ECO:0000313" key="2">
    <source>
        <dbReference type="EMBL" id="CAF1469441.1"/>
    </source>
</evidence>
<dbReference type="OrthoDB" id="5317514at2759"/>
<evidence type="ECO:0000256" key="1">
    <source>
        <dbReference type="SAM" id="Phobius"/>
    </source>
</evidence>
<keyword evidence="1" id="KW-0472">Membrane</keyword>
<organism evidence="2 3">
    <name type="scientific">Adineta steineri</name>
    <dbReference type="NCBI Taxonomy" id="433720"/>
    <lineage>
        <taxon>Eukaryota</taxon>
        <taxon>Metazoa</taxon>
        <taxon>Spiralia</taxon>
        <taxon>Gnathifera</taxon>
        <taxon>Rotifera</taxon>
        <taxon>Eurotatoria</taxon>
        <taxon>Bdelloidea</taxon>
        <taxon>Adinetida</taxon>
        <taxon>Adinetidae</taxon>
        <taxon>Adineta</taxon>
    </lineage>
</organism>
<name>A0A815R0Q5_9BILA</name>
<gene>
    <name evidence="2" type="ORF">VCS650_LOCUS40524</name>
</gene>
<dbReference type="EMBL" id="CAJNON010001530">
    <property type="protein sequence ID" value="CAF1469441.1"/>
    <property type="molecule type" value="Genomic_DNA"/>
</dbReference>
<keyword evidence="1" id="KW-1133">Transmembrane helix</keyword>
<comment type="caution">
    <text evidence="2">The sequence shown here is derived from an EMBL/GenBank/DDBJ whole genome shotgun (WGS) entry which is preliminary data.</text>
</comment>
<keyword evidence="1" id="KW-0812">Transmembrane</keyword>
<dbReference type="SUPFAM" id="SSF69318">
    <property type="entry name" value="Integrin alpha N-terminal domain"/>
    <property type="match status" value="1"/>
</dbReference>
<proteinExistence type="predicted"/>
<sequence>MIIAITEIELVYINNDTRSTEGSIAIQQSSTDGEENLQLGLNTQEPTVNGNDTMEQLTKSISSWDLKCHHWTIPGSIIGALGFFIFTCIIMTIGILIVCFTAPKPHVPKCDFNILRTATNPIEYNYGPRSVAVGDFNNDTWIDMVVANSIVNNIGEFLAFDSCQFRNSMHSIPTYSGIPAHSYRFRKSRTVHEFRNSATESIRLLKKIIST</sequence>